<dbReference type="Proteomes" id="UP001189624">
    <property type="component" value="Chromosome 4"/>
</dbReference>
<gene>
    <name evidence="1" type="ORF">AYBTSS11_LOCUS15826</name>
</gene>
<evidence type="ECO:0000313" key="1">
    <source>
        <dbReference type="EMBL" id="CAJ1953399.1"/>
    </source>
</evidence>
<name>A0AA86SKT1_9FABA</name>
<accession>A0AA86SKT1</accession>
<dbReference type="EMBL" id="OY731401">
    <property type="protein sequence ID" value="CAJ1953399.1"/>
    <property type="molecule type" value="Genomic_DNA"/>
</dbReference>
<proteinExistence type="predicted"/>
<organism evidence="1 2">
    <name type="scientific">Sphenostylis stenocarpa</name>
    <dbReference type="NCBI Taxonomy" id="92480"/>
    <lineage>
        <taxon>Eukaryota</taxon>
        <taxon>Viridiplantae</taxon>
        <taxon>Streptophyta</taxon>
        <taxon>Embryophyta</taxon>
        <taxon>Tracheophyta</taxon>
        <taxon>Spermatophyta</taxon>
        <taxon>Magnoliopsida</taxon>
        <taxon>eudicotyledons</taxon>
        <taxon>Gunneridae</taxon>
        <taxon>Pentapetalae</taxon>
        <taxon>rosids</taxon>
        <taxon>fabids</taxon>
        <taxon>Fabales</taxon>
        <taxon>Fabaceae</taxon>
        <taxon>Papilionoideae</taxon>
        <taxon>50 kb inversion clade</taxon>
        <taxon>NPAAA clade</taxon>
        <taxon>indigoferoid/millettioid clade</taxon>
        <taxon>Phaseoleae</taxon>
        <taxon>Sphenostylis</taxon>
    </lineage>
</organism>
<sequence length="63" mass="6788">MQCQAGPYEESNSCKPNSAIRPSGCWTIDSAGPGVLESKWSVKLFDEPSTGLKAKKQKQVSSN</sequence>
<reference evidence="1" key="1">
    <citation type="submission" date="2023-10" db="EMBL/GenBank/DDBJ databases">
        <authorList>
            <person name="Domelevo Entfellner J.-B."/>
        </authorList>
    </citation>
    <scope>NUCLEOTIDE SEQUENCE</scope>
</reference>
<dbReference type="AlphaFoldDB" id="A0AA86SKT1"/>
<evidence type="ECO:0000313" key="2">
    <source>
        <dbReference type="Proteomes" id="UP001189624"/>
    </source>
</evidence>
<protein>
    <submittedName>
        <fullName evidence="1">Uncharacterized protein</fullName>
    </submittedName>
</protein>
<keyword evidence="2" id="KW-1185">Reference proteome</keyword>
<dbReference type="Gramene" id="rna-AYBTSS11_LOCUS15826">
    <property type="protein sequence ID" value="CAJ1953399.1"/>
    <property type="gene ID" value="gene-AYBTSS11_LOCUS15826"/>
</dbReference>